<evidence type="ECO:0000256" key="1">
    <source>
        <dbReference type="SAM" id="MobiDB-lite"/>
    </source>
</evidence>
<dbReference type="InterPro" id="IPR046520">
    <property type="entry name" value="DUF6697"/>
</dbReference>
<evidence type="ECO:0000313" key="3">
    <source>
        <dbReference type="EMBL" id="KAF2824367.1"/>
    </source>
</evidence>
<evidence type="ECO:0000313" key="4">
    <source>
        <dbReference type="Proteomes" id="UP000799424"/>
    </source>
</evidence>
<proteinExistence type="predicted"/>
<organism evidence="3 4">
    <name type="scientific">Ophiobolus disseminans</name>
    <dbReference type="NCBI Taxonomy" id="1469910"/>
    <lineage>
        <taxon>Eukaryota</taxon>
        <taxon>Fungi</taxon>
        <taxon>Dikarya</taxon>
        <taxon>Ascomycota</taxon>
        <taxon>Pezizomycotina</taxon>
        <taxon>Dothideomycetes</taxon>
        <taxon>Pleosporomycetidae</taxon>
        <taxon>Pleosporales</taxon>
        <taxon>Pleosporineae</taxon>
        <taxon>Phaeosphaeriaceae</taxon>
        <taxon>Ophiobolus</taxon>
    </lineage>
</organism>
<dbReference type="AlphaFoldDB" id="A0A6A6ZVI6"/>
<accession>A0A6A6ZVI6</accession>
<reference evidence="3" key="1">
    <citation type="journal article" date="2020" name="Stud. Mycol.">
        <title>101 Dothideomycetes genomes: a test case for predicting lifestyles and emergence of pathogens.</title>
        <authorList>
            <person name="Haridas S."/>
            <person name="Albert R."/>
            <person name="Binder M."/>
            <person name="Bloem J."/>
            <person name="Labutti K."/>
            <person name="Salamov A."/>
            <person name="Andreopoulos B."/>
            <person name="Baker S."/>
            <person name="Barry K."/>
            <person name="Bills G."/>
            <person name="Bluhm B."/>
            <person name="Cannon C."/>
            <person name="Castanera R."/>
            <person name="Culley D."/>
            <person name="Daum C."/>
            <person name="Ezra D."/>
            <person name="Gonzalez J."/>
            <person name="Henrissat B."/>
            <person name="Kuo A."/>
            <person name="Liang C."/>
            <person name="Lipzen A."/>
            <person name="Lutzoni F."/>
            <person name="Magnuson J."/>
            <person name="Mondo S."/>
            <person name="Nolan M."/>
            <person name="Ohm R."/>
            <person name="Pangilinan J."/>
            <person name="Park H.-J."/>
            <person name="Ramirez L."/>
            <person name="Alfaro M."/>
            <person name="Sun H."/>
            <person name="Tritt A."/>
            <person name="Yoshinaga Y."/>
            <person name="Zwiers L.-H."/>
            <person name="Turgeon B."/>
            <person name="Goodwin S."/>
            <person name="Spatafora J."/>
            <person name="Crous P."/>
            <person name="Grigoriev I."/>
        </authorList>
    </citation>
    <scope>NUCLEOTIDE SEQUENCE</scope>
    <source>
        <strain evidence="3">CBS 113818</strain>
    </source>
</reference>
<dbReference type="Pfam" id="PF20411">
    <property type="entry name" value="DUF6697"/>
    <property type="match status" value="1"/>
</dbReference>
<name>A0A6A6ZVI6_9PLEO</name>
<dbReference type="Proteomes" id="UP000799424">
    <property type="component" value="Unassembled WGS sequence"/>
</dbReference>
<sequence>MSDRDPNIFGHSYTYPMNYNMHLNPAATDYAPEAHRQDNMPSQVSAAPSPYLEARVLNLEEEHDSLRGEVLSLTEMHHELCSSVDKLKKGGWPVTVGPFQDQDLTQSHLRAMEFKHKLEELSRAVHQSVDGVADEEKINGTTTPKANGNMPPHLRATGTAGGAVSKSLPPHLRGKAMSGTKEHSPVESPNNCLVTDGPVDTVTITAVPAAMPSPPMSPATVVQQDLSVDQLSLTSWKPYYLNTLKPFTTDTKVPTAGQMVTFHPQFLDQHLGGTDWSPGLKFVPGEHTCIIKNRTYYMLDPSTEPYQPEAPGLHGAKLTAFFNENPEDSSDFSGLPDGATSYEDVPMFVKQNDRYVYFGNYSQTRWSDKLDYDTMMARVPQHIKEFWATELTSPVRPAWVTEELKNHFFKKPEYSGRLHPASEADATTVTSEEEVVLNDKMARDVRKYVEELRDWEREAKMKTAMIKKQFILDAFDAADADFPPALRLWWEYLECVNWRKDFYDLLVTLQSRDARFSK</sequence>
<dbReference type="EMBL" id="MU006230">
    <property type="protein sequence ID" value="KAF2824367.1"/>
    <property type="molecule type" value="Genomic_DNA"/>
</dbReference>
<protein>
    <recommendedName>
        <fullName evidence="2">DUF6697 domain-containing protein</fullName>
    </recommendedName>
</protein>
<keyword evidence="4" id="KW-1185">Reference proteome</keyword>
<gene>
    <name evidence="3" type="ORF">CC86DRAFT_384013</name>
</gene>
<feature type="domain" description="DUF6697" evidence="2">
    <location>
        <begin position="261"/>
        <end position="508"/>
    </location>
</feature>
<evidence type="ECO:0000259" key="2">
    <source>
        <dbReference type="Pfam" id="PF20411"/>
    </source>
</evidence>
<feature type="region of interest" description="Disordered" evidence="1">
    <location>
        <begin position="157"/>
        <end position="194"/>
    </location>
</feature>
<dbReference type="OrthoDB" id="5427977at2759"/>